<reference evidence="5" key="1">
    <citation type="submission" date="2022-11" db="UniProtKB">
        <authorList>
            <consortium name="WormBaseParasite"/>
        </authorList>
    </citation>
    <scope>IDENTIFICATION</scope>
</reference>
<dbReference type="Pfam" id="PF02661">
    <property type="entry name" value="Fic"/>
    <property type="match status" value="1"/>
</dbReference>
<dbReference type="InterPro" id="IPR036597">
    <property type="entry name" value="Fido-like_dom_sf"/>
</dbReference>
<keyword evidence="2" id="KW-0547">Nucleotide-binding</keyword>
<dbReference type="PANTHER" id="PTHR13504">
    <property type="entry name" value="FIDO DOMAIN-CONTAINING PROTEIN DDB_G0283145"/>
    <property type="match status" value="1"/>
</dbReference>
<evidence type="ECO:0000259" key="3">
    <source>
        <dbReference type="PROSITE" id="PS51459"/>
    </source>
</evidence>
<dbReference type="PROSITE" id="PS51459">
    <property type="entry name" value="FIDO"/>
    <property type="match status" value="1"/>
</dbReference>
<feature type="domain" description="Fido" evidence="3">
    <location>
        <begin position="15"/>
        <end position="177"/>
    </location>
</feature>
<organism evidence="4 5">
    <name type="scientific">Globodera rostochiensis</name>
    <name type="common">Golden nematode worm</name>
    <name type="synonym">Heterodera rostochiensis</name>
    <dbReference type="NCBI Taxonomy" id="31243"/>
    <lineage>
        <taxon>Eukaryota</taxon>
        <taxon>Metazoa</taxon>
        <taxon>Ecdysozoa</taxon>
        <taxon>Nematoda</taxon>
        <taxon>Chromadorea</taxon>
        <taxon>Rhabditida</taxon>
        <taxon>Tylenchina</taxon>
        <taxon>Tylenchomorpha</taxon>
        <taxon>Tylenchoidea</taxon>
        <taxon>Heteroderidae</taxon>
        <taxon>Heteroderinae</taxon>
        <taxon>Globodera</taxon>
    </lineage>
</organism>
<proteinExistence type="predicted"/>
<dbReference type="InterPro" id="IPR040198">
    <property type="entry name" value="Fido_containing"/>
</dbReference>
<accession>A0A914H474</accession>
<evidence type="ECO:0000313" key="4">
    <source>
        <dbReference type="Proteomes" id="UP000887572"/>
    </source>
</evidence>
<feature type="binding site" evidence="2">
    <location>
        <begin position="120"/>
        <end position="127"/>
    </location>
    <ligand>
        <name>ATP</name>
        <dbReference type="ChEBI" id="CHEBI:30616"/>
    </ligand>
</feature>
<dbReference type="SUPFAM" id="SSF140931">
    <property type="entry name" value="Fic-like"/>
    <property type="match status" value="1"/>
</dbReference>
<evidence type="ECO:0000313" key="5">
    <source>
        <dbReference type="WBParaSite" id="Gr19_v10_g13998.t1"/>
    </source>
</evidence>
<dbReference type="Gene3D" id="1.10.3290.10">
    <property type="entry name" value="Fido-like domain"/>
    <property type="match status" value="1"/>
</dbReference>
<dbReference type="WBParaSite" id="Gr19_v10_g13998.t1">
    <property type="protein sequence ID" value="Gr19_v10_g13998.t1"/>
    <property type="gene ID" value="Gr19_v10_g13998"/>
</dbReference>
<protein>
    <submittedName>
        <fullName evidence="5">Fido domain-containing protein</fullName>
    </submittedName>
</protein>
<keyword evidence="2" id="KW-0067">ATP-binding</keyword>
<dbReference type="AlphaFoldDB" id="A0A914H474"/>
<dbReference type="GO" id="GO:0005524">
    <property type="term" value="F:ATP binding"/>
    <property type="evidence" value="ECO:0007669"/>
    <property type="project" value="UniProtKB-KW"/>
</dbReference>
<feature type="active site" evidence="1">
    <location>
        <position position="116"/>
    </location>
</feature>
<keyword evidence="4" id="KW-1185">Reference proteome</keyword>
<evidence type="ECO:0000256" key="2">
    <source>
        <dbReference type="PIRSR" id="PIRSR640198-2"/>
    </source>
</evidence>
<name>A0A914H474_GLORO</name>
<dbReference type="PANTHER" id="PTHR13504:SF38">
    <property type="entry name" value="FIDO DOMAIN-CONTAINING PROTEIN"/>
    <property type="match status" value="1"/>
</dbReference>
<dbReference type="Proteomes" id="UP000887572">
    <property type="component" value="Unplaced"/>
</dbReference>
<evidence type="ECO:0000256" key="1">
    <source>
        <dbReference type="PIRSR" id="PIRSR640198-1"/>
    </source>
</evidence>
<sequence>MASTLIVGKYHLLLKALVKLRKAHNHALGERAVDEAENDWGQRGECNVEHGDGPPLEMVTPEKKANHRQGAGGHTFPHKDQVMGVLKFLDWLYTASSSPEAQEVAAKAFLYFVKLHPYPDANGRTGRLLLSLILMRKALKPLQLTEVTQRIIQKWASIINLMIENCKVFDTSQSDKPKSAISPQGRNSAILDPNERLKLSARIQSFPGKQSTLLIYLNSFAPTVHPKS</sequence>
<dbReference type="InterPro" id="IPR003812">
    <property type="entry name" value="Fido"/>
</dbReference>